<feature type="compositionally biased region" description="Basic and acidic residues" evidence="8">
    <location>
        <begin position="226"/>
        <end position="235"/>
    </location>
</feature>
<feature type="region of interest" description="Disordered" evidence="8">
    <location>
        <begin position="195"/>
        <end position="214"/>
    </location>
</feature>
<comment type="similarity">
    <text evidence="3">Belongs to the NOP16 family.</text>
</comment>
<comment type="subcellular location">
    <subcellularLocation>
        <location evidence="2">Nucleus</location>
        <location evidence="2">Nucleolus</location>
    </subcellularLocation>
</comment>
<protein>
    <recommendedName>
        <fullName evidence="5">Nucleolar protein 16</fullName>
    </recommendedName>
</protein>
<dbReference type="EMBL" id="JAPWDQ010000002">
    <property type="protein sequence ID" value="KAJ5493322.1"/>
    <property type="molecule type" value="Genomic_DNA"/>
</dbReference>
<evidence type="ECO:0000256" key="4">
    <source>
        <dbReference type="ARBA" id="ARBA00011187"/>
    </source>
</evidence>
<evidence type="ECO:0000256" key="5">
    <source>
        <dbReference type="ARBA" id="ARBA00015522"/>
    </source>
</evidence>
<dbReference type="Proteomes" id="UP001148312">
    <property type="component" value="Unassembled WGS sequence"/>
</dbReference>
<dbReference type="PANTHER" id="PTHR13243">
    <property type="entry name" value="HSPC111 PROTEIN-RELATED"/>
    <property type="match status" value="1"/>
</dbReference>
<dbReference type="InterPro" id="IPR019002">
    <property type="entry name" value="Ribosome_biogenesis_Nop16"/>
</dbReference>
<comment type="function">
    <text evidence="1">Involved in the biogenesis of the 60S ribosomal subunit.</text>
</comment>
<name>A0A9W9XHZ0_9EURO</name>
<comment type="subunit">
    <text evidence="4">Component of the pre-66S ribosomal particle.</text>
</comment>
<keyword evidence="6" id="KW-0539">Nucleus</keyword>
<evidence type="ECO:0000313" key="10">
    <source>
        <dbReference type="Proteomes" id="UP001148312"/>
    </source>
</evidence>
<evidence type="ECO:0000256" key="7">
    <source>
        <dbReference type="ARBA" id="ARBA00023274"/>
    </source>
</evidence>
<dbReference type="RefSeq" id="XP_056793702.1">
    <property type="nucleotide sequence ID" value="XM_056931671.1"/>
</dbReference>
<gene>
    <name evidence="9" type="ORF">N7539_002068</name>
</gene>
<feature type="region of interest" description="Disordered" evidence="8">
    <location>
        <begin position="226"/>
        <end position="258"/>
    </location>
</feature>
<evidence type="ECO:0000256" key="8">
    <source>
        <dbReference type="SAM" id="MobiDB-lite"/>
    </source>
</evidence>
<sequence length="258" mass="28951">MGKILQKKKARSGLSKAKAKNNRLKNGNKKINVLGNQIIAQNWFVHSRISRGESTGLLTKTSINVLRDRDLTLTQNYKRLGLLHKLNAPTGGKERIPGRNDLEEKSNSLHINGSAVDAATHIDVGETKVERDPETGKILRVIHDVDEIEVAGKKRPRANPLNDPLNDLSDNEDVAIKAMPASKVVQQLERQADLEGVGEKAKKPRHQSTREGEWISRLIEKHGDNLSAMARDRKLNPMQQSEGDIRRRINKWKKSQQA</sequence>
<feature type="compositionally biased region" description="Basic residues" evidence="8">
    <location>
        <begin position="248"/>
        <end position="258"/>
    </location>
</feature>
<dbReference type="PANTHER" id="PTHR13243:SF1">
    <property type="entry name" value="NUCLEOLAR PROTEIN 16"/>
    <property type="match status" value="1"/>
</dbReference>
<dbReference type="GO" id="GO:0005730">
    <property type="term" value="C:nucleolus"/>
    <property type="evidence" value="ECO:0007669"/>
    <property type="project" value="UniProtKB-SubCell"/>
</dbReference>
<dbReference type="GeneID" id="81621920"/>
<evidence type="ECO:0000256" key="1">
    <source>
        <dbReference type="ARBA" id="ARBA00002889"/>
    </source>
</evidence>
<reference evidence="9" key="1">
    <citation type="submission" date="2022-12" db="EMBL/GenBank/DDBJ databases">
        <authorList>
            <person name="Petersen C."/>
        </authorList>
    </citation>
    <scope>NUCLEOTIDE SEQUENCE</scope>
    <source>
        <strain evidence="9">IBT 30728</strain>
    </source>
</reference>
<dbReference type="GO" id="GO:1990904">
    <property type="term" value="C:ribonucleoprotein complex"/>
    <property type="evidence" value="ECO:0007669"/>
    <property type="project" value="UniProtKB-KW"/>
</dbReference>
<evidence type="ECO:0000256" key="2">
    <source>
        <dbReference type="ARBA" id="ARBA00004604"/>
    </source>
</evidence>
<accession>A0A9W9XHZ0</accession>
<keyword evidence="10" id="KW-1185">Reference proteome</keyword>
<dbReference type="AlphaFoldDB" id="A0A9W9XHZ0"/>
<comment type="caution">
    <text evidence="9">The sequence shown here is derived from an EMBL/GenBank/DDBJ whole genome shotgun (WGS) entry which is preliminary data.</text>
</comment>
<evidence type="ECO:0000256" key="6">
    <source>
        <dbReference type="ARBA" id="ARBA00023242"/>
    </source>
</evidence>
<evidence type="ECO:0000313" key="9">
    <source>
        <dbReference type="EMBL" id="KAJ5493322.1"/>
    </source>
</evidence>
<dbReference type="GO" id="GO:0042273">
    <property type="term" value="P:ribosomal large subunit biogenesis"/>
    <property type="evidence" value="ECO:0007669"/>
    <property type="project" value="TreeGrafter"/>
</dbReference>
<evidence type="ECO:0000256" key="3">
    <source>
        <dbReference type="ARBA" id="ARBA00008479"/>
    </source>
</evidence>
<proteinExistence type="inferred from homology"/>
<keyword evidence="7" id="KW-0687">Ribonucleoprotein</keyword>
<organism evidence="9 10">
    <name type="scientific">Penicillium diatomitis</name>
    <dbReference type="NCBI Taxonomy" id="2819901"/>
    <lineage>
        <taxon>Eukaryota</taxon>
        <taxon>Fungi</taxon>
        <taxon>Dikarya</taxon>
        <taxon>Ascomycota</taxon>
        <taxon>Pezizomycotina</taxon>
        <taxon>Eurotiomycetes</taxon>
        <taxon>Eurotiomycetidae</taxon>
        <taxon>Eurotiales</taxon>
        <taxon>Aspergillaceae</taxon>
        <taxon>Penicillium</taxon>
    </lineage>
</organism>
<dbReference type="Pfam" id="PF09420">
    <property type="entry name" value="Nop16"/>
    <property type="match status" value="1"/>
</dbReference>
<reference evidence="9" key="2">
    <citation type="journal article" date="2023" name="IMA Fungus">
        <title>Comparative genomic study of the Penicillium genus elucidates a diverse pangenome and 15 lateral gene transfer events.</title>
        <authorList>
            <person name="Petersen C."/>
            <person name="Sorensen T."/>
            <person name="Nielsen M.R."/>
            <person name="Sondergaard T.E."/>
            <person name="Sorensen J.L."/>
            <person name="Fitzpatrick D.A."/>
            <person name="Frisvad J.C."/>
            <person name="Nielsen K.L."/>
        </authorList>
    </citation>
    <scope>NUCLEOTIDE SEQUENCE</scope>
    <source>
        <strain evidence="9">IBT 30728</strain>
    </source>
</reference>